<keyword evidence="10" id="KW-0614">Plasmid</keyword>
<reference evidence="10" key="1">
    <citation type="submission" date="2013-09" db="EMBL/GenBank/DDBJ databases">
        <title>Complete nucleotide sequence of Streptomyces linear plasmid pFRL3.</title>
        <authorList>
            <person name="Chen Z."/>
            <person name="Fang P."/>
            <person name="Qin Z."/>
        </authorList>
    </citation>
    <scope>NUCLEOTIDE SEQUENCE</scope>
    <source>
        <plasmid evidence="10">pFRL3</plasmid>
    </source>
</reference>
<dbReference type="CDD" id="cd02079">
    <property type="entry name" value="P-type_ATPase_HM"/>
    <property type="match status" value="1"/>
</dbReference>
<dbReference type="GO" id="GO:0046872">
    <property type="term" value="F:metal ion binding"/>
    <property type="evidence" value="ECO:0007669"/>
    <property type="project" value="UniProtKB-KW"/>
</dbReference>
<dbReference type="Gene3D" id="3.40.50.1000">
    <property type="entry name" value="HAD superfamily/HAD-like"/>
    <property type="match status" value="1"/>
</dbReference>
<dbReference type="EMBL" id="KF602048">
    <property type="protein sequence ID" value="AHE39012.1"/>
    <property type="molecule type" value="Genomic_DNA"/>
</dbReference>
<dbReference type="InterPro" id="IPR036412">
    <property type="entry name" value="HAD-like_sf"/>
</dbReference>
<dbReference type="InterPro" id="IPR059000">
    <property type="entry name" value="ATPase_P-type_domA"/>
</dbReference>
<name>V9Z389_9ACTN</name>
<dbReference type="InterPro" id="IPR027256">
    <property type="entry name" value="P-typ_ATPase_IB"/>
</dbReference>
<dbReference type="GO" id="GO:0019829">
    <property type="term" value="F:ATPase-coupled monoatomic cation transmembrane transporter activity"/>
    <property type="evidence" value="ECO:0007669"/>
    <property type="project" value="InterPro"/>
</dbReference>
<dbReference type="InterPro" id="IPR044492">
    <property type="entry name" value="P_typ_ATPase_HD_dom"/>
</dbReference>
<keyword evidence="3 8" id="KW-0812">Transmembrane</keyword>
<dbReference type="RefSeq" id="WP_024126393.1">
    <property type="nucleotide sequence ID" value="NC_023283.1"/>
</dbReference>
<dbReference type="SFLD" id="SFLDG00002">
    <property type="entry name" value="C1.7:_P-type_atpase_like"/>
    <property type="match status" value="1"/>
</dbReference>
<dbReference type="SFLD" id="SFLDS00003">
    <property type="entry name" value="Haloacid_Dehalogenase"/>
    <property type="match status" value="1"/>
</dbReference>
<dbReference type="NCBIfam" id="TIGR01494">
    <property type="entry name" value="ATPase_P-type"/>
    <property type="match status" value="2"/>
</dbReference>
<dbReference type="PRINTS" id="PR00119">
    <property type="entry name" value="CATATPASE"/>
</dbReference>
<dbReference type="SUPFAM" id="SSF56784">
    <property type="entry name" value="HAD-like"/>
    <property type="match status" value="1"/>
</dbReference>
<dbReference type="NCBIfam" id="TIGR01525">
    <property type="entry name" value="ATPase-IB_hvy"/>
    <property type="match status" value="1"/>
</dbReference>
<dbReference type="Gene3D" id="2.70.150.10">
    <property type="entry name" value="Calcium-transporting ATPase, cytoplasmic transduction domain A"/>
    <property type="match status" value="1"/>
</dbReference>
<sequence length="669" mass="69529">MDPSTTPRTAGTLPDRDRELLPLAPAAPVADACGCDDACAPAVSAPMGRFGFARPVLTLFGVVVGLVLLVVVVGEWLGFFEQLTDKVPFALGLVLVLAGGFPIFKNVVKAAWRRKVTSHTLMTVGVTAALTVGEWPVAAVVVLFMHTANYAERFTTERARKAVRELAALAPTTARVVRDGTEVEIPVEQVRVGETVIVRPGEQIPVDGTVTAGAATVEQAAITGESMPIEAGPGTRVYAASLARLGSLRVAVTGAGANTTFGRVITLVEQAEAHRAPVQRIADRFAAWYLPVVIAVAALTFAFSGDTLATAAVLVVACSCSFAMATPVAVLASVGAAAQQGLLIKGGRYLEELAKADVLLIDKTGTLTLGRPQITDTVVLDGRSEDELLHLAASAERYSEHPLAEAVRAAATGRGLSLAEPEDFEALPGRGVRATVDHARIAVGGLGLVPDAETHPQVRALTAQGKTLLAVTADDKLIGVLAAADTLRPEIPAALAELKRLGLARVELLTGDHQATAAALAAQLDIVYRAELLPEDKIAIVREYQAAGHRVVMVGDGVNDAPALAQADVGIAMGAAGSDIAIEAAHIALMREDWTLVPQAVRIARRTARAIRLNIGFTAGYNAIGLSAAAFGVLPMMLAAAAQSVPDLGILANSARLLRQGKAKSALRA</sequence>
<evidence type="ECO:0000256" key="7">
    <source>
        <dbReference type="ARBA" id="ARBA00023136"/>
    </source>
</evidence>
<dbReference type="NCBIfam" id="TIGR01512">
    <property type="entry name" value="ATPase-IB2_Cd"/>
    <property type="match status" value="1"/>
</dbReference>
<dbReference type="PANTHER" id="PTHR48085">
    <property type="entry name" value="CADMIUM/ZINC-TRANSPORTING ATPASE HMA2-RELATED"/>
    <property type="match status" value="1"/>
</dbReference>
<keyword evidence="8" id="KW-0547">Nucleotide-binding</keyword>
<keyword evidence="7 8" id="KW-0472">Membrane</keyword>
<keyword evidence="6 8" id="KW-1133">Transmembrane helix</keyword>
<dbReference type="InterPro" id="IPR023298">
    <property type="entry name" value="ATPase_P-typ_TM_dom_sf"/>
</dbReference>
<dbReference type="FunFam" id="2.70.150.10:FF:000002">
    <property type="entry name" value="Copper-transporting ATPase 1, putative"/>
    <property type="match status" value="1"/>
</dbReference>
<dbReference type="Pfam" id="PF00122">
    <property type="entry name" value="E1-E2_ATPase"/>
    <property type="match status" value="1"/>
</dbReference>
<protein>
    <submittedName>
        <fullName evidence="10">Heavy metal translocating P-type ATPase</fullName>
    </submittedName>
</protein>
<dbReference type="PROSITE" id="PS00154">
    <property type="entry name" value="ATPASE_E1_E2"/>
    <property type="match status" value="1"/>
</dbReference>
<gene>
    <name evidence="10" type="ORF">pFRL3_235c</name>
</gene>
<dbReference type="PANTHER" id="PTHR48085:SF5">
    <property type="entry name" value="CADMIUM_ZINC-TRANSPORTING ATPASE HMA4-RELATED"/>
    <property type="match status" value="1"/>
</dbReference>
<dbReference type="InterPro" id="IPR023214">
    <property type="entry name" value="HAD_sf"/>
</dbReference>
<dbReference type="InterPro" id="IPR008250">
    <property type="entry name" value="ATPase_P-typ_transduc_dom_A_sf"/>
</dbReference>
<feature type="domain" description="P-type ATPase A" evidence="9">
    <location>
        <begin position="169"/>
        <end position="269"/>
    </location>
</feature>
<keyword evidence="4 8" id="KW-0479">Metal-binding</keyword>
<evidence type="ECO:0000256" key="4">
    <source>
        <dbReference type="ARBA" id="ARBA00022723"/>
    </source>
</evidence>
<dbReference type="GO" id="GO:0005886">
    <property type="term" value="C:plasma membrane"/>
    <property type="evidence" value="ECO:0007669"/>
    <property type="project" value="UniProtKB-SubCell"/>
</dbReference>
<keyword evidence="8" id="KW-0067">ATP-binding</keyword>
<keyword evidence="8" id="KW-1003">Cell membrane</keyword>
<geneLocation type="plasmid" evidence="10">
    <name>pFRL3</name>
</geneLocation>
<evidence type="ECO:0000256" key="5">
    <source>
        <dbReference type="ARBA" id="ARBA00022967"/>
    </source>
</evidence>
<proteinExistence type="inferred from homology"/>
<dbReference type="SUPFAM" id="SSF81653">
    <property type="entry name" value="Calcium ATPase, transduction domain A"/>
    <property type="match status" value="1"/>
</dbReference>
<dbReference type="GO" id="GO:0005524">
    <property type="term" value="F:ATP binding"/>
    <property type="evidence" value="ECO:0007669"/>
    <property type="project" value="UniProtKB-UniRule"/>
</dbReference>
<evidence type="ECO:0000256" key="8">
    <source>
        <dbReference type="RuleBase" id="RU362081"/>
    </source>
</evidence>
<dbReference type="InterPro" id="IPR001757">
    <property type="entry name" value="P_typ_ATPase"/>
</dbReference>
<organism evidence="10">
    <name type="scientific">Streptomyces sp. FR1</name>
    <dbReference type="NCBI Taxonomy" id="349971"/>
    <lineage>
        <taxon>Bacteria</taxon>
        <taxon>Bacillati</taxon>
        <taxon>Actinomycetota</taxon>
        <taxon>Actinomycetes</taxon>
        <taxon>Kitasatosporales</taxon>
        <taxon>Streptomycetaceae</taxon>
        <taxon>Streptomyces</taxon>
    </lineage>
</organism>
<dbReference type="InterPro" id="IPR023299">
    <property type="entry name" value="ATPase_P-typ_cyto_dom_N"/>
</dbReference>
<feature type="transmembrane region" description="Helical" evidence="8">
    <location>
        <begin position="311"/>
        <end position="338"/>
    </location>
</feature>
<feature type="transmembrane region" description="Helical" evidence="8">
    <location>
        <begin position="89"/>
        <end position="108"/>
    </location>
</feature>
<evidence type="ECO:0000256" key="1">
    <source>
        <dbReference type="ARBA" id="ARBA00004651"/>
    </source>
</evidence>
<feature type="transmembrane region" description="Helical" evidence="8">
    <location>
        <begin position="56"/>
        <end position="77"/>
    </location>
</feature>
<comment type="subcellular location">
    <subcellularLocation>
        <location evidence="1">Cell membrane</location>
        <topology evidence="1">Multi-pass membrane protein</topology>
    </subcellularLocation>
</comment>
<evidence type="ECO:0000259" key="9">
    <source>
        <dbReference type="Pfam" id="PF00122"/>
    </source>
</evidence>
<dbReference type="InterPro" id="IPR018303">
    <property type="entry name" value="ATPase_P-typ_P_site"/>
</dbReference>
<dbReference type="SFLD" id="SFLDF00027">
    <property type="entry name" value="p-type_atpase"/>
    <property type="match status" value="1"/>
</dbReference>
<feature type="transmembrane region" description="Helical" evidence="8">
    <location>
        <begin position="615"/>
        <end position="638"/>
    </location>
</feature>
<feature type="transmembrane region" description="Helical" evidence="8">
    <location>
        <begin position="285"/>
        <end position="305"/>
    </location>
</feature>
<accession>V9Z389</accession>
<dbReference type="NCBIfam" id="TIGR01511">
    <property type="entry name" value="ATPase-IB1_Cu"/>
    <property type="match status" value="1"/>
</dbReference>
<evidence type="ECO:0000313" key="10">
    <source>
        <dbReference type="EMBL" id="AHE39012.1"/>
    </source>
</evidence>
<evidence type="ECO:0000256" key="2">
    <source>
        <dbReference type="ARBA" id="ARBA00006024"/>
    </source>
</evidence>
<keyword evidence="5" id="KW-1278">Translocase</keyword>
<dbReference type="Gene3D" id="3.40.1110.10">
    <property type="entry name" value="Calcium-transporting ATPase, cytoplasmic domain N"/>
    <property type="match status" value="1"/>
</dbReference>
<dbReference type="InterPro" id="IPR051014">
    <property type="entry name" value="Cation_Transport_ATPase_IB"/>
</dbReference>
<evidence type="ECO:0000256" key="6">
    <source>
        <dbReference type="ARBA" id="ARBA00022989"/>
    </source>
</evidence>
<dbReference type="PROSITE" id="PS01229">
    <property type="entry name" value="COF_2"/>
    <property type="match status" value="1"/>
</dbReference>
<comment type="similarity">
    <text evidence="2 8">Belongs to the cation transport ATPase (P-type) (TC 3.A.3) family. Type IB subfamily.</text>
</comment>
<dbReference type="Pfam" id="PF00702">
    <property type="entry name" value="Hydrolase"/>
    <property type="match status" value="1"/>
</dbReference>
<dbReference type="GO" id="GO:0016887">
    <property type="term" value="F:ATP hydrolysis activity"/>
    <property type="evidence" value="ECO:0007669"/>
    <property type="project" value="InterPro"/>
</dbReference>
<dbReference type="AlphaFoldDB" id="V9Z389"/>
<dbReference type="SUPFAM" id="SSF81665">
    <property type="entry name" value="Calcium ATPase, transmembrane domain M"/>
    <property type="match status" value="1"/>
</dbReference>
<evidence type="ECO:0000256" key="3">
    <source>
        <dbReference type="ARBA" id="ARBA00022692"/>
    </source>
</evidence>